<dbReference type="InterPro" id="IPR011545">
    <property type="entry name" value="DEAD/DEAH_box_helicase_dom"/>
</dbReference>
<dbReference type="SUPFAM" id="SSF52540">
    <property type="entry name" value="P-loop containing nucleoside triphosphate hydrolases"/>
    <property type="match status" value="1"/>
</dbReference>
<protein>
    <recommendedName>
        <fullName evidence="1">DEAD/DEAH-box helicase domain-containing protein</fullName>
    </recommendedName>
</protein>
<proteinExistence type="predicted"/>
<dbReference type="Gene3D" id="3.40.50.300">
    <property type="entry name" value="P-loop containing nucleotide triphosphate hydrolases"/>
    <property type="match status" value="1"/>
</dbReference>
<dbReference type="GeneID" id="36560238"/>
<evidence type="ECO:0000313" key="2">
    <source>
        <dbReference type="EMBL" id="PLB44562.1"/>
    </source>
</evidence>
<reference evidence="2 3" key="1">
    <citation type="submission" date="2016-12" db="EMBL/GenBank/DDBJ databases">
        <title>The genomes of Aspergillus section Nigri reveals drivers in fungal speciation.</title>
        <authorList>
            <consortium name="DOE Joint Genome Institute"/>
            <person name="Vesth T.C."/>
            <person name="Nybo J."/>
            <person name="Theobald S."/>
            <person name="Brandl J."/>
            <person name="Frisvad J.C."/>
            <person name="Nielsen K.F."/>
            <person name="Lyhne E.K."/>
            <person name="Kogle M.E."/>
            <person name="Kuo A."/>
            <person name="Riley R."/>
            <person name="Clum A."/>
            <person name="Nolan M."/>
            <person name="Lipzen A."/>
            <person name="Salamov A."/>
            <person name="Henrissat B."/>
            <person name="Wiebenga A."/>
            <person name="De Vries R.P."/>
            <person name="Grigoriev I.V."/>
            <person name="Mortensen U.H."/>
            <person name="Andersen M.R."/>
            <person name="Baker S.E."/>
        </authorList>
    </citation>
    <scope>NUCLEOTIDE SEQUENCE [LARGE SCALE GENOMIC DNA]</scope>
    <source>
        <strain evidence="2 3">IBT 23096</strain>
    </source>
</reference>
<dbReference type="GO" id="GO:0005524">
    <property type="term" value="F:ATP binding"/>
    <property type="evidence" value="ECO:0007669"/>
    <property type="project" value="InterPro"/>
</dbReference>
<name>A0A2I2FVB3_9EURO</name>
<comment type="caution">
    <text evidence="2">The sequence shown here is derived from an EMBL/GenBank/DDBJ whole genome shotgun (WGS) entry which is preliminary data.</text>
</comment>
<dbReference type="GO" id="GO:0003676">
    <property type="term" value="F:nucleic acid binding"/>
    <property type="evidence" value="ECO:0007669"/>
    <property type="project" value="InterPro"/>
</dbReference>
<accession>A0A2I2FVB3</accession>
<gene>
    <name evidence="2" type="ORF">P170DRAFT_468213</name>
</gene>
<evidence type="ECO:0000259" key="1">
    <source>
        <dbReference type="Pfam" id="PF00270"/>
    </source>
</evidence>
<feature type="domain" description="DEAD/DEAH-box helicase" evidence="1">
    <location>
        <begin position="128"/>
        <end position="206"/>
    </location>
</feature>
<dbReference type="AlphaFoldDB" id="A0A2I2FVB3"/>
<organism evidence="2 3">
    <name type="scientific">Aspergillus steynii IBT 23096</name>
    <dbReference type="NCBI Taxonomy" id="1392250"/>
    <lineage>
        <taxon>Eukaryota</taxon>
        <taxon>Fungi</taxon>
        <taxon>Dikarya</taxon>
        <taxon>Ascomycota</taxon>
        <taxon>Pezizomycotina</taxon>
        <taxon>Eurotiomycetes</taxon>
        <taxon>Eurotiomycetidae</taxon>
        <taxon>Eurotiales</taxon>
        <taxon>Aspergillaceae</taxon>
        <taxon>Aspergillus</taxon>
        <taxon>Aspergillus subgen. Circumdati</taxon>
    </lineage>
</organism>
<dbReference type="VEuPathDB" id="FungiDB:P170DRAFT_468213"/>
<dbReference type="InterPro" id="IPR027417">
    <property type="entry name" value="P-loop_NTPase"/>
</dbReference>
<dbReference type="Proteomes" id="UP000234275">
    <property type="component" value="Unassembled WGS sequence"/>
</dbReference>
<dbReference type="RefSeq" id="XP_024699864.1">
    <property type="nucleotide sequence ID" value="XM_024852540.1"/>
</dbReference>
<dbReference type="EMBL" id="MSFO01000009">
    <property type="protein sequence ID" value="PLB44562.1"/>
    <property type="molecule type" value="Genomic_DNA"/>
</dbReference>
<dbReference type="Pfam" id="PF00270">
    <property type="entry name" value="DEAD"/>
    <property type="match status" value="1"/>
</dbReference>
<keyword evidence="3" id="KW-1185">Reference proteome</keyword>
<evidence type="ECO:0000313" key="3">
    <source>
        <dbReference type="Proteomes" id="UP000234275"/>
    </source>
</evidence>
<sequence>MDEILGPEPPEHLNEPSEPEHVTFDLKRELAEMIDADNLHGEISSFHYLMRPIFEGHHVLAMGPFHSRHTFLFICILNLINTSTNRSPTTSSSLSPLCQSIVLTSSPSFSYVLHKIANRVGSHFHPPIHTHCCFHNRTTGAQTEATELSTSPLPEIAVDTPGRMLYYLQRGALESRNLGIIVLDGVDEPFDRGFGEQVVDILRLCSCSCSLGGERRAKKMQVVVHVGDMCRWREIWGLIGEFVGGGKEVVRVWDESVLRQTVVLWPWRVADWVRLGANT</sequence>
<dbReference type="STRING" id="1392250.A0A2I2FVB3"/>